<gene>
    <name evidence="2" type="ORF">LMG28138_03252</name>
</gene>
<dbReference type="EMBL" id="CADIKM010000015">
    <property type="protein sequence ID" value="CAB3792038.1"/>
    <property type="molecule type" value="Genomic_DNA"/>
</dbReference>
<dbReference type="AlphaFoldDB" id="A0A6S7B8S8"/>
<organism evidence="2 3">
    <name type="scientific">Pararobbsia alpina</name>
    <dbReference type="NCBI Taxonomy" id="621374"/>
    <lineage>
        <taxon>Bacteria</taxon>
        <taxon>Pseudomonadati</taxon>
        <taxon>Pseudomonadota</taxon>
        <taxon>Betaproteobacteria</taxon>
        <taxon>Burkholderiales</taxon>
        <taxon>Burkholderiaceae</taxon>
        <taxon>Pararobbsia</taxon>
    </lineage>
</organism>
<dbReference type="InterPro" id="IPR049250">
    <property type="entry name" value="DUF6883"/>
</dbReference>
<protein>
    <recommendedName>
        <fullName evidence="1">DUF6883 domain-containing protein</fullName>
    </recommendedName>
</protein>
<dbReference type="Proteomes" id="UP000494115">
    <property type="component" value="Unassembled WGS sequence"/>
</dbReference>
<evidence type="ECO:0000259" key="1">
    <source>
        <dbReference type="Pfam" id="PF21814"/>
    </source>
</evidence>
<dbReference type="Pfam" id="PF21814">
    <property type="entry name" value="DUF6883"/>
    <property type="match status" value="1"/>
</dbReference>
<proteinExistence type="predicted"/>
<name>A0A6S7B8S8_9BURK</name>
<reference evidence="2 3" key="1">
    <citation type="submission" date="2020-04" db="EMBL/GenBank/DDBJ databases">
        <authorList>
            <person name="De Canck E."/>
        </authorList>
    </citation>
    <scope>NUCLEOTIDE SEQUENCE [LARGE SCALE GENOMIC DNA]</scope>
    <source>
        <strain evidence="2 3">LMG 28138</strain>
    </source>
</reference>
<evidence type="ECO:0000313" key="3">
    <source>
        <dbReference type="Proteomes" id="UP000494115"/>
    </source>
</evidence>
<keyword evidence="3" id="KW-1185">Reference proteome</keyword>
<evidence type="ECO:0000313" key="2">
    <source>
        <dbReference type="EMBL" id="CAB3792038.1"/>
    </source>
</evidence>
<feature type="domain" description="DUF6883" evidence="1">
    <location>
        <begin position="2"/>
        <end position="88"/>
    </location>
</feature>
<accession>A0A6S7B8S8</accession>
<sequence>MLDPAHPKNQTKANWFDQALGFNQSNWQNLASQLYFDPATAVATKSTQYGQTYEQVIPIAGVNGKTINTTFVFLQDNTGTVRLVTGIPAKK</sequence>